<feature type="compositionally biased region" description="Acidic residues" evidence="1">
    <location>
        <begin position="46"/>
        <end position="62"/>
    </location>
</feature>
<gene>
    <name evidence="2" type="ORF">NP439_07490</name>
</gene>
<name>A0ABY5JVS6_9BACI</name>
<keyword evidence="3" id="KW-1185">Reference proteome</keyword>
<feature type="compositionally biased region" description="Acidic residues" evidence="1">
    <location>
        <begin position="71"/>
        <end position="88"/>
    </location>
</feature>
<reference evidence="2" key="1">
    <citation type="submission" date="2022-07" db="EMBL/GenBank/DDBJ databases">
        <title>FELIX.</title>
        <authorList>
            <person name="Wan K.H."/>
            <person name="Park S."/>
            <person name="Lawrence Q."/>
            <person name="Eichenberger J.P."/>
            <person name="Booth B.W."/>
            <person name="Piaggio A.J."/>
            <person name="Chandler J.C."/>
            <person name="Franklin A.B."/>
            <person name="Celniker S.E."/>
        </authorList>
    </citation>
    <scope>NUCLEOTIDE SEQUENCE</scope>
    <source>
        <strain evidence="2">QA-1986 374</strain>
    </source>
</reference>
<dbReference type="Proteomes" id="UP001059773">
    <property type="component" value="Chromosome"/>
</dbReference>
<evidence type="ECO:0000313" key="2">
    <source>
        <dbReference type="EMBL" id="UUI04488.1"/>
    </source>
</evidence>
<organism evidence="2 3">
    <name type="scientific">Oceanobacillus jeddahense</name>
    <dbReference type="NCBI Taxonomy" id="1462527"/>
    <lineage>
        <taxon>Bacteria</taxon>
        <taxon>Bacillati</taxon>
        <taxon>Bacillota</taxon>
        <taxon>Bacilli</taxon>
        <taxon>Bacillales</taxon>
        <taxon>Bacillaceae</taxon>
        <taxon>Oceanobacillus</taxon>
    </lineage>
</organism>
<sequence length="99" mass="11276">MKKVITGITPVLLLVLALTFMTNYKQWDDLSDTERYQIQNYVEAAEAADSESVDAQEEEQAESDVASANSDDNDEDQDDDEQDEEQDEDYNKDTSEVEE</sequence>
<proteinExistence type="predicted"/>
<dbReference type="RefSeq" id="WP_256709395.1">
    <property type="nucleotide sequence ID" value="NZ_CP101914.1"/>
</dbReference>
<accession>A0ABY5JVS6</accession>
<feature type="region of interest" description="Disordered" evidence="1">
    <location>
        <begin position="46"/>
        <end position="99"/>
    </location>
</feature>
<evidence type="ECO:0000256" key="1">
    <source>
        <dbReference type="SAM" id="MobiDB-lite"/>
    </source>
</evidence>
<dbReference type="Pfam" id="PF26359">
    <property type="entry name" value="YwtC"/>
    <property type="match status" value="1"/>
</dbReference>
<protein>
    <submittedName>
        <fullName evidence="2">Uncharacterized protein</fullName>
    </submittedName>
</protein>
<evidence type="ECO:0000313" key="3">
    <source>
        <dbReference type="Proteomes" id="UP001059773"/>
    </source>
</evidence>
<dbReference type="EMBL" id="CP101914">
    <property type="protein sequence ID" value="UUI04488.1"/>
    <property type="molecule type" value="Genomic_DNA"/>
</dbReference>
<feature type="compositionally biased region" description="Basic and acidic residues" evidence="1">
    <location>
        <begin position="89"/>
        <end position="99"/>
    </location>
</feature>
<dbReference type="InterPro" id="IPR058890">
    <property type="entry name" value="YwtC-like"/>
</dbReference>